<dbReference type="RefSeq" id="WP_072300416.1">
    <property type="nucleotide sequence ID" value="NZ_FPIP01000005.1"/>
</dbReference>
<dbReference type="AlphaFoldDB" id="A0A1K1NQT9"/>
<evidence type="ECO:0000313" key="2">
    <source>
        <dbReference type="Proteomes" id="UP000183461"/>
    </source>
</evidence>
<sequence length="68" mass="7765">MICIYRDSRKDTDAAAGRNWGETVPRRSLTVRNVLRCLLLCKEADPCSVYGAKKESKRGFMIFIVIIE</sequence>
<organism evidence="1 2">
    <name type="scientific">Ruminococcus flavefaciens</name>
    <dbReference type="NCBI Taxonomy" id="1265"/>
    <lineage>
        <taxon>Bacteria</taxon>
        <taxon>Bacillati</taxon>
        <taxon>Bacillota</taxon>
        <taxon>Clostridia</taxon>
        <taxon>Eubacteriales</taxon>
        <taxon>Oscillospiraceae</taxon>
        <taxon>Ruminococcus</taxon>
    </lineage>
</organism>
<protein>
    <submittedName>
        <fullName evidence="1">Uncharacterized protein</fullName>
    </submittedName>
</protein>
<gene>
    <name evidence="1" type="ORF">SAMN02910280_2181</name>
</gene>
<accession>A0A1K1NQT9</accession>
<reference evidence="2" key="1">
    <citation type="submission" date="2016-11" db="EMBL/GenBank/DDBJ databases">
        <authorList>
            <person name="Varghese N."/>
            <person name="Submissions S."/>
        </authorList>
    </citation>
    <scope>NUCLEOTIDE SEQUENCE [LARGE SCALE GENOMIC DNA]</scope>
    <source>
        <strain evidence="2">YL228</strain>
    </source>
</reference>
<dbReference type="EMBL" id="FPIP01000005">
    <property type="protein sequence ID" value="SFW37687.1"/>
    <property type="molecule type" value="Genomic_DNA"/>
</dbReference>
<name>A0A1K1NQT9_RUMFL</name>
<dbReference type="Proteomes" id="UP000183461">
    <property type="component" value="Unassembled WGS sequence"/>
</dbReference>
<proteinExistence type="predicted"/>
<evidence type="ECO:0000313" key="1">
    <source>
        <dbReference type="EMBL" id="SFW37687.1"/>
    </source>
</evidence>